<evidence type="ECO:0000313" key="3">
    <source>
        <dbReference type="RefSeq" id="XP_014517213.1"/>
    </source>
</evidence>
<dbReference type="GeneID" id="106774682"/>
<dbReference type="Proteomes" id="UP000087766">
    <property type="component" value="Chromosome 10"/>
</dbReference>
<gene>
    <name evidence="3" type="primary">LOC106774682</name>
</gene>
<dbReference type="OrthoDB" id="1097353at2759"/>
<organism evidence="2 3">
    <name type="scientific">Vigna radiata var. radiata</name>
    <name type="common">Mung bean</name>
    <name type="synonym">Phaseolus aureus</name>
    <dbReference type="NCBI Taxonomy" id="3916"/>
    <lineage>
        <taxon>Eukaryota</taxon>
        <taxon>Viridiplantae</taxon>
        <taxon>Streptophyta</taxon>
        <taxon>Embryophyta</taxon>
        <taxon>Tracheophyta</taxon>
        <taxon>Spermatophyta</taxon>
        <taxon>Magnoliopsida</taxon>
        <taxon>eudicotyledons</taxon>
        <taxon>Gunneridae</taxon>
        <taxon>Pentapetalae</taxon>
        <taxon>rosids</taxon>
        <taxon>fabids</taxon>
        <taxon>Fabales</taxon>
        <taxon>Fabaceae</taxon>
        <taxon>Papilionoideae</taxon>
        <taxon>50 kb inversion clade</taxon>
        <taxon>NPAAA clade</taxon>
        <taxon>indigoferoid/millettioid clade</taxon>
        <taxon>Phaseoleae</taxon>
        <taxon>Vigna</taxon>
    </lineage>
</organism>
<reference evidence="2" key="1">
    <citation type="journal article" date="2014" name="Nat. Commun.">
        <title>Genome sequence of mungbean and insights into evolution within Vigna species.</title>
        <authorList>
            <person name="Kang Y.J."/>
            <person name="Kim S.K."/>
            <person name="Kim M.Y."/>
            <person name="Lestari P."/>
            <person name="Kim K.H."/>
            <person name="Ha B.K."/>
            <person name="Jun T.H."/>
            <person name="Hwang W.J."/>
            <person name="Lee T."/>
            <person name="Lee J."/>
            <person name="Shim S."/>
            <person name="Yoon M.Y."/>
            <person name="Jang Y.E."/>
            <person name="Han K.S."/>
            <person name="Taeprayoon P."/>
            <person name="Yoon N."/>
            <person name="Somta P."/>
            <person name="Tanya P."/>
            <person name="Kim K.S."/>
            <person name="Gwag J.G."/>
            <person name="Moon J.K."/>
            <person name="Lee Y.H."/>
            <person name="Park B.S."/>
            <person name="Bombarely A."/>
            <person name="Doyle J.J."/>
            <person name="Jackson S.A."/>
            <person name="Schafleitner R."/>
            <person name="Srinives P."/>
            <person name="Varshney R.K."/>
            <person name="Lee S.H."/>
        </authorList>
    </citation>
    <scope>NUCLEOTIDE SEQUENCE [LARGE SCALE GENOMIC DNA]</scope>
    <source>
        <strain evidence="2">cv. VC1973A</strain>
    </source>
</reference>
<reference evidence="3" key="2">
    <citation type="submission" date="2025-08" db="UniProtKB">
        <authorList>
            <consortium name="RefSeq"/>
        </authorList>
    </citation>
    <scope>IDENTIFICATION</scope>
    <source>
        <tissue evidence="3">Leaf</tissue>
    </source>
</reference>
<dbReference type="PANTHER" id="PTHR31973">
    <property type="entry name" value="POLYPROTEIN, PUTATIVE-RELATED"/>
    <property type="match status" value="1"/>
</dbReference>
<feature type="region of interest" description="Disordered" evidence="1">
    <location>
        <begin position="1"/>
        <end position="45"/>
    </location>
</feature>
<dbReference type="AlphaFoldDB" id="A0A1S3VFS6"/>
<feature type="compositionally biased region" description="Acidic residues" evidence="1">
    <location>
        <begin position="82"/>
        <end position="92"/>
    </location>
</feature>
<dbReference type="STRING" id="3916.A0A1S3VFS6"/>
<accession>A0A1S3VFS6</accession>
<feature type="compositionally biased region" description="Basic and acidic residues" evidence="1">
    <location>
        <begin position="95"/>
        <end position="104"/>
    </location>
</feature>
<protein>
    <submittedName>
        <fullName evidence="3">Uncharacterized protein LOC106774682</fullName>
    </submittedName>
</protein>
<feature type="compositionally biased region" description="Acidic residues" evidence="1">
    <location>
        <begin position="17"/>
        <end position="26"/>
    </location>
</feature>
<sequence length="326" mass="36837">MVEGECEEEGGVTVEGDHEEETGEDVGDVRSWTSSGKDDDGNDEVNYECMKGLVDVNVECDLEEDVGDGGADWFGNVQVDVQSDDSDLDDGINSDNDRGLSNDEWKFDELDSGAESDGQDDEEEGYGKYITFSMPKTMMAYCAYMEAIHTWQLRTDVDNHICSREHKLRLLNAKWLSKRLEKTVRENPQVKGMEIRENISRKWNVGVSRCMTYRARAIASDNIDGSFQEQYRKIYDYSNELLARNPGSTVKVKVEETVDEHIFKRFYTCLKACKDSFVSCRPIIGLDGAFMKGKYGGEMLTAVGRDANDQMLPLAYVVVEVENKET</sequence>
<keyword evidence="2" id="KW-1185">Reference proteome</keyword>
<feature type="region of interest" description="Disordered" evidence="1">
    <location>
        <begin position="82"/>
        <end position="104"/>
    </location>
</feature>
<evidence type="ECO:0000313" key="2">
    <source>
        <dbReference type="Proteomes" id="UP000087766"/>
    </source>
</evidence>
<dbReference type="RefSeq" id="XP_014517213.1">
    <property type="nucleotide sequence ID" value="XM_014661727.1"/>
</dbReference>
<dbReference type="PANTHER" id="PTHR31973:SF187">
    <property type="entry name" value="MUTATOR TRANSPOSASE MUDRA PROTEIN"/>
    <property type="match status" value="1"/>
</dbReference>
<evidence type="ECO:0000256" key="1">
    <source>
        <dbReference type="SAM" id="MobiDB-lite"/>
    </source>
</evidence>
<proteinExistence type="predicted"/>
<name>A0A1S3VFS6_VIGRR</name>
<dbReference type="KEGG" id="vra:106774682"/>
<feature type="compositionally biased region" description="Acidic residues" evidence="1">
    <location>
        <begin position="1"/>
        <end position="10"/>
    </location>
</feature>